<evidence type="ECO:0008006" key="4">
    <source>
        <dbReference type="Google" id="ProtNLM"/>
    </source>
</evidence>
<feature type="compositionally biased region" description="Polar residues" evidence="1">
    <location>
        <begin position="101"/>
        <end position="111"/>
    </location>
</feature>
<accession>A0ABR5TI51</accession>
<reference evidence="2 3" key="1">
    <citation type="submission" date="2015-11" db="EMBL/GenBank/DDBJ databases">
        <authorList>
            <person name="Sahl J."/>
            <person name="Wagner D."/>
            <person name="Keim P."/>
        </authorList>
    </citation>
    <scope>NUCLEOTIDE SEQUENCE [LARGE SCALE GENOMIC DNA]</scope>
    <source>
        <strain evidence="2 3">BDU18</strain>
    </source>
</reference>
<evidence type="ECO:0000256" key="1">
    <source>
        <dbReference type="SAM" id="MobiDB-lite"/>
    </source>
</evidence>
<proteinExistence type="predicted"/>
<dbReference type="Proteomes" id="UP000070255">
    <property type="component" value="Unassembled WGS sequence"/>
</dbReference>
<name>A0ABR5TI51_9BURK</name>
<protein>
    <recommendedName>
        <fullName evidence="4">DNA-binding protein</fullName>
    </recommendedName>
</protein>
<evidence type="ECO:0000313" key="3">
    <source>
        <dbReference type="Proteomes" id="UP000070255"/>
    </source>
</evidence>
<evidence type="ECO:0000313" key="2">
    <source>
        <dbReference type="EMBL" id="KWZ44598.1"/>
    </source>
</evidence>
<feature type="compositionally biased region" description="Basic and acidic residues" evidence="1">
    <location>
        <begin position="87"/>
        <end position="96"/>
    </location>
</feature>
<sequence>MSEGFAHEKKRVGSIDIEALKASLQQLQPTRQPAKIDVLRDLWEVVDRMHGIGVPYADIAKHLTAKTTIEFKETALKSMLSKLRKEARAQAERDAADALPTGQSSETSRYE</sequence>
<organism evidence="2 3">
    <name type="scientific">Burkholderia savannae</name>
    <dbReference type="NCBI Taxonomy" id="1637837"/>
    <lineage>
        <taxon>Bacteria</taxon>
        <taxon>Pseudomonadati</taxon>
        <taxon>Pseudomonadota</taxon>
        <taxon>Betaproteobacteria</taxon>
        <taxon>Burkholderiales</taxon>
        <taxon>Burkholderiaceae</taxon>
        <taxon>Burkholderia</taxon>
        <taxon>pseudomallei group</taxon>
    </lineage>
</organism>
<dbReference type="EMBL" id="LNJQ01000001">
    <property type="protein sequence ID" value="KWZ44598.1"/>
    <property type="molecule type" value="Genomic_DNA"/>
</dbReference>
<gene>
    <name evidence="2" type="ORF">WS72_18220</name>
</gene>
<keyword evidence="3" id="KW-1185">Reference proteome</keyword>
<comment type="caution">
    <text evidence="2">The sequence shown here is derived from an EMBL/GenBank/DDBJ whole genome shotgun (WGS) entry which is preliminary data.</text>
</comment>
<feature type="region of interest" description="Disordered" evidence="1">
    <location>
        <begin position="87"/>
        <end position="111"/>
    </location>
</feature>